<dbReference type="RefSeq" id="WP_315653131.1">
    <property type="nucleotide sequence ID" value="NZ_JAVXZY010000014.1"/>
</dbReference>
<keyword evidence="1" id="KW-1133">Transmembrane helix</keyword>
<keyword evidence="1" id="KW-0472">Membrane</keyword>
<gene>
    <name evidence="2" type="ORF">RQP53_23330</name>
</gene>
<keyword evidence="1" id="KW-0812">Transmembrane</keyword>
<comment type="caution">
    <text evidence="2">The sequence shown here is derived from an EMBL/GenBank/DDBJ whole genome shotgun (WGS) entry which is preliminary data.</text>
</comment>
<proteinExistence type="predicted"/>
<protein>
    <submittedName>
        <fullName evidence="2">Uncharacterized protein</fullName>
    </submittedName>
</protein>
<organism evidence="2 3">
    <name type="scientific">Roseateles aquae</name>
    <dbReference type="NCBI Taxonomy" id="3077235"/>
    <lineage>
        <taxon>Bacteria</taxon>
        <taxon>Pseudomonadati</taxon>
        <taxon>Pseudomonadota</taxon>
        <taxon>Betaproteobacteria</taxon>
        <taxon>Burkholderiales</taxon>
        <taxon>Sphaerotilaceae</taxon>
        <taxon>Roseateles</taxon>
    </lineage>
</organism>
<reference evidence="2" key="1">
    <citation type="submission" date="2023-09" db="EMBL/GenBank/DDBJ databases">
        <title>Paucibacter sp. APW11 Genome sequencing and assembly.</title>
        <authorList>
            <person name="Kim I."/>
        </authorList>
    </citation>
    <scope>NUCLEOTIDE SEQUENCE</scope>
    <source>
        <strain evidence="2">APW11</strain>
    </source>
</reference>
<evidence type="ECO:0000256" key="1">
    <source>
        <dbReference type="SAM" id="Phobius"/>
    </source>
</evidence>
<evidence type="ECO:0000313" key="3">
    <source>
        <dbReference type="Proteomes" id="UP001246372"/>
    </source>
</evidence>
<keyword evidence="3" id="KW-1185">Reference proteome</keyword>
<sequence length="108" mass="11661">MSDLTLALECDSDASSSLSAALAEATHANVIEAEKNSLDGSLPTILQIVQVASSIAAIVTPIVTSYIASKKVKKIKFGDIEIENPTQEQWERLWSDYQARGVEPDNRG</sequence>
<dbReference type="EMBL" id="JAVXZY010000014">
    <property type="protein sequence ID" value="MDT9002232.1"/>
    <property type="molecule type" value="Genomic_DNA"/>
</dbReference>
<dbReference type="Proteomes" id="UP001246372">
    <property type="component" value="Unassembled WGS sequence"/>
</dbReference>
<feature type="transmembrane region" description="Helical" evidence="1">
    <location>
        <begin position="45"/>
        <end position="68"/>
    </location>
</feature>
<accession>A0ABU3PIP3</accession>
<evidence type="ECO:0000313" key="2">
    <source>
        <dbReference type="EMBL" id="MDT9002232.1"/>
    </source>
</evidence>
<name>A0ABU3PIP3_9BURK</name>